<feature type="compositionally biased region" description="Low complexity" evidence="3">
    <location>
        <begin position="83"/>
        <end position="92"/>
    </location>
</feature>
<dbReference type="GO" id="GO:0008270">
    <property type="term" value="F:zinc ion binding"/>
    <property type="evidence" value="ECO:0007669"/>
    <property type="project" value="InterPro"/>
</dbReference>
<accession>A0A2K0U0X2</accession>
<feature type="region of interest" description="Disordered" evidence="3">
    <location>
        <begin position="59"/>
        <end position="97"/>
    </location>
</feature>
<evidence type="ECO:0000313" key="6">
    <source>
        <dbReference type="Proteomes" id="UP000236290"/>
    </source>
</evidence>
<dbReference type="InterPro" id="IPR007219">
    <property type="entry name" value="XnlR_reg_dom"/>
</dbReference>
<feature type="compositionally biased region" description="Polar residues" evidence="3">
    <location>
        <begin position="61"/>
        <end position="73"/>
    </location>
</feature>
<dbReference type="CDD" id="cd12148">
    <property type="entry name" value="fungal_TF_MHR"/>
    <property type="match status" value="1"/>
</dbReference>
<evidence type="ECO:0000259" key="4">
    <source>
        <dbReference type="Pfam" id="PF04082"/>
    </source>
</evidence>
<dbReference type="EMBL" id="MTYI01000124">
    <property type="protein sequence ID" value="PNP51407.1"/>
    <property type="molecule type" value="Genomic_DNA"/>
</dbReference>
<proteinExistence type="predicted"/>
<dbReference type="GO" id="GO:0003677">
    <property type="term" value="F:DNA binding"/>
    <property type="evidence" value="ECO:0007669"/>
    <property type="project" value="InterPro"/>
</dbReference>
<dbReference type="Pfam" id="PF04082">
    <property type="entry name" value="Fungal_trans"/>
    <property type="match status" value="1"/>
</dbReference>
<dbReference type="Proteomes" id="UP000236290">
    <property type="component" value="Unassembled WGS sequence"/>
</dbReference>
<comment type="subcellular location">
    <subcellularLocation>
        <location evidence="1">Nucleus</location>
    </subcellularLocation>
</comment>
<organism evidence="5 6">
    <name type="scientific">Trichoderma harzianum</name>
    <name type="common">Hypocrea lixii</name>
    <dbReference type="NCBI Taxonomy" id="5544"/>
    <lineage>
        <taxon>Eukaryota</taxon>
        <taxon>Fungi</taxon>
        <taxon>Dikarya</taxon>
        <taxon>Ascomycota</taxon>
        <taxon>Pezizomycotina</taxon>
        <taxon>Sordariomycetes</taxon>
        <taxon>Hypocreomycetidae</taxon>
        <taxon>Hypocreales</taxon>
        <taxon>Hypocreaceae</taxon>
        <taxon>Trichoderma</taxon>
    </lineage>
</organism>
<dbReference type="OrthoDB" id="2406834at2759"/>
<gene>
    <name evidence="5" type="ORF">THARTR1_07953</name>
</gene>
<dbReference type="PANTHER" id="PTHR31001">
    <property type="entry name" value="UNCHARACTERIZED TRANSCRIPTIONAL REGULATORY PROTEIN"/>
    <property type="match status" value="1"/>
</dbReference>
<dbReference type="GO" id="GO:0005634">
    <property type="term" value="C:nucleus"/>
    <property type="evidence" value="ECO:0007669"/>
    <property type="project" value="UniProtKB-SubCell"/>
</dbReference>
<dbReference type="GO" id="GO:0006351">
    <property type="term" value="P:DNA-templated transcription"/>
    <property type="evidence" value="ECO:0007669"/>
    <property type="project" value="InterPro"/>
</dbReference>
<dbReference type="InterPro" id="IPR050613">
    <property type="entry name" value="Sec_Metabolite_Reg"/>
</dbReference>
<sequence length="333" mass="37127">MERARARAVSIVEFRPTNVFTYGNCVRAKFPRIETQEHLVRTSSNKDLVQRVRRLEESLALPNSNPNSGSTLEGSDIASRLGPSSPQPSSSSTIRAQPRRLVGSDGSLLLRSGSGYERYMPFSSQLASTLGNISFAKDLDSDIDNFDTGDEFIFPHKGPQHGELLSILPPMSSCEVLKDIYLRVFAQLFHVLHDPSFYREYAQFRVSPEGAPLSWLALLFAILSVAVMALEEEDACLLHDLGSTTSAAKNIDILTSRYRAAAMQALQADNYLWRHTRHTLQALIIIIYSINHSHGSSWTLLGMARNIAFSLGCHVDPDNFDLGLVETEERRRC</sequence>
<evidence type="ECO:0000313" key="5">
    <source>
        <dbReference type="EMBL" id="PNP51407.1"/>
    </source>
</evidence>
<keyword evidence="2" id="KW-0539">Nucleus</keyword>
<protein>
    <recommendedName>
        <fullName evidence="4">Xylanolytic transcriptional activator regulatory domain-containing protein</fullName>
    </recommendedName>
</protein>
<evidence type="ECO:0000256" key="3">
    <source>
        <dbReference type="SAM" id="MobiDB-lite"/>
    </source>
</evidence>
<reference evidence="5 6" key="1">
    <citation type="submission" date="2017-02" db="EMBL/GenBank/DDBJ databases">
        <title>Genomes of Trichoderma spp. with biocontrol activity.</title>
        <authorList>
            <person name="Gardiner D."/>
            <person name="Kazan K."/>
            <person name="Vos C."/>
            <person name="Harvey P."/>
        </authorList>
    </citation>
    <scope>NUCLEOTIDE SEQUENCE [LARGE SCALE GENOMIC DNA]</scope>
    <source>
        <strain evidence="5 6">Tr1</strain>
    </source>
</reference>
<name>A0A2K0U0X2_TRIHA</name>
<feature type="domain" description="Xylanolytic transcriptional activator regulatory" evidence="4">
    <location>
        <begin position="179"/>
        <end position="333"/>
    </location>
</feature>
<dbReference type="AlphaFoldDB" id="A0A2K0U0X2"/>
<evidence type="ECO:0000256" key="2">
    <source>
        <dbReference type="ARBA" id="ARBA00023242"/>
    </source>
</evidence>
<evidence type="ECO:0000256" key="1">
    <source>
        <dbReference type="ARBA" id="ARBA00004123"/>
    </source>
</evidence>
<dbReference type="PANTHER" id="PTHR31001:SF40">
    <property type="entry name" value="ZN(II)2CYS6 TRANSCRIPTION FACTOR (EUROFUNG)"/>
    <property type="match status" value="1"/>
</dbReference>
<comment type="caution">
    <text evidence="5">The sequence shown here is derived from an EMBL/GenBank/DDBJ whole genome shotgun (WGS) entry which is preliminary data.</text>
</comment>